<dbReference type="Proteomes" id="UP001177744">
    <property type="component" value="Unassembled WGS sequence"/>
</dbReference>
<sequence>MTCTGHLLRNSATDLMPTKQHSASPKWDTGPTTTPEQQPTKSQPMLSRPHGANAAHSPAQPRNSGCGRRGVNQRSPTSGPLVVCEVQKVGYHWCKQQGSPPQWQQISASQWPQPRSAPAAPRSAPAGPAAPRSTALRRPPPRSAGPRRAPPPPRSAPAAPRSAPATLRPAPPRSARAALRPSPRRAPPPPRRAPPRSAPAALRPRCAALRRAPPRRAPPPPRSAPAAPRSAPIFVGTSLSGVQGWLEAGFVMPEVYKHEYPPLSLGHTMGPRVKSLPTHMHLETTRDQTRPAPPPLGEIQTHRPTPIKPRQLGLLLELQQLLHMHRLGHHSLFCEHTRSYSQSISDDQELYGLQLTHVACDTEYPQPIESYGTRLNVAMSAQLYHQGWHCGKTHGASGRHWWQNSGWLIAWLPAPVFCQHQFSSGHLPIGVPPTSAIGHPEFLHRRCWRNSGWPIALAGGAPIGGWPEETVLEELGVANRTSGQRKWCSDQRVARGKLGIRIFGPGTHGAPLGRMSRILCPPKSKNESTDRRKAGAFAASSAFRLPPSAGPRGNLLPLQTPPRSPAAQLLPDSSPGSHAACPPTPPHHPGPPNARSLPQRPLLCRSTAMAQTQARRPAGPITTPATPSPAACASCWPNRACRGVMLIDENIFKGPYDGRFLQKLVNLAKYRDVEATWELMFNEWAVLHVALWNGSYTPILVDGKDEMPEVNRVMEKMKFCCKYIGGGDWEGYSGKPITDVNNIGIDGSDLGPLMVEFDNFKQLLLGAHCMN</sequence>
<evidence type="ECO:0000313" key="2">
    <source>
        <dbReference type="EMBL" id="KAK1344222.1"/>
    </source>
</evidence>
<dbReference type="GO" id="GO:0006094">
    <property type="term" value="P:gluconeogenesis"/>
    <property type="evidence" value="ECO:0007669"/>
    <property type="project" value="InterPro"/>
</dbReference>
<dbReference type="Gene3D" id="3.40.50.10490">
    <property type="entry name" value="Glucose-6-phosphate isomerase like protein, domain 1"/>
    <property type="match status" value="1"/>
</dbReference>
<feature type="compositionally biased region" description="Low complexity" evidence="1">
    <location>
        <begin position="614"/>
        <end position="627"/>
    </location>
</feature>
<feature type="region of interest" description="Disordered" evidence="1">
    <location>
        <begin position="513"/>
        <end position="599"/>
    </location>
</feature>
<dbReference type="SUPFAM" id="SSF53697">
    <property type="entry name" value="SIS domain"/>
    <property type="match status" value="1"/>
</dbReference>
<feature type="compositionally biased region" description="Low complexity" evidence="1">
    <location>
        <begin position="156"/>
        <end position="181"/>
    </location>
</feature>
<dbReference type="GO" id="GO:0097367">
    <property type="term" value="F:carbohydrate derivative binding"/>
    <property type="evidence" value="ECO:0007669"/>
    <property type="project" value="InterPro"/>
</dbReference>
<feature type="region of interest" description="Disordered" evidence="1">
    <location>
        <begin position="608"/>
        <end position="627"/>
    </location>
</feature>
<feature type="compositionally biased region" description="Pro residues" evidence="1">
    <location>
        <begin position="582"/>
        <end position="592"/>
    </location>
</feature>
<reference evidence="2" key="1">
    <citation type="submission" date="2023-06" db="EMBL/GenBank/DDBJ databases">
        <title>Reference genome for the Northern bat (Eptesicus nilssonii), a most northern bat species.</title>
        <authorList>
            <person name="Laine V.N."/>
            <person name="Pulliainen A.T."/>
            <person name="Lilley T.M."/>
        </authorList>
    </citation>
    <scope>NUCLEOTIDE SEQUENCE</scope>
    <source>
        <strain evidence="2">BLF_Eptnil</strain>
        <tissue evidence="2">Kidney</tissue>
    </source>
</reference>
<evidence type="ECO:0000256" key="1">
    <source>
        <dbReference type="SAM" id="MobiDB-lite"/>
    </source>
</evidence>
<name>A0AA40LUD2_CNENI</name>
<dbReference type="PROSITE" id="PS51463">
    <property type="entry name" value="P_GLUCOSE_ISOMERASE_3"/>
    <property type="match status" value="1"/>
</dbReference>
<dbReference type="PANTHER" id="PTHR48125">
    <property type="entry name" value="LP07818P1"/>
    <property type="match status" value="1"/>
</dbReference>
<dbReference type="GO" id="GO:0004347">
    <property type="term" value="F:glucose-6-phosphate isomerase activity"/>
    <property type="evidence" value="ECO:0007669"/>
    <property type="project" value="InterPro"/>
</dbReference>
<dbReference type="AlphaFoldDB" id="A0AA40LUD2"/>
<dbReference type="Pfam" id="PF00342">
    <property type="entry name" value="PGI"/>
    <property type="match status" value="1"/>
</dbReference>
<proteinExistence type="predicted"/>
<feature type="compositionally biased region" description="Polar residues" evidence="1">
    <location>
        <begin position="96"/>
        <end position="106"/>
    </location>
</feature>
<dbReference type="InterPro" id="IPR001672">
    <property type="entry name" value="G6P_Isomerase"/>
</dbReference>
<keyword evidence="3" id="KW-1185">Reference proteome</keyword>
<dbReference type="GO" id="GO:0006096">
    <property type="term" value="P:glycolytic process"/>
    <property type="evidence" value="ECO:0007669"/>
    <property type="project" value="InterPro"/>
</dbReference>
<gene>
    <name evidence="2" type="ORF">QTO34_014787</name>
</gene>
<feature type="compositionally biased region" description="Low complexity" evidence="1">
    <location>
        <begin position="198"/>
        <end position="211"/>
    </location>
</feature>
<comment type="caution">
    <text evidence="2">The sequence shown here is derived from an EMBL/GenBank/DDBJ whole genome shotgun (WGS) entry which is preliminary data.</text>
</comment>
<evidence type="ECO:0000313" key="3">
    <source>
        <dbReference type="Proteomes" id="UP001177744"/>
    </source>
</evidence>
<organism evidence="2 3">
    <name type="scientific">Cnephaeus nilssonii</name>
    <name type="common">Northern bat</name>
    <name type="synonym">Eptesicus nilssonii</name>
    <dbReference type="NCBI Taxonomy" id="3371016"/>
    <lineage>
        <taxon>Eukaryota</taxon>
        <taxon>Metazoa</taxon>
        <taxon>Chordata</taxon>
        <taxon>Craniata</taxon>
        <taxon>Vertebrata</taxon>
        <taxon>Euteleostomi</taxon>
        <taxon>Mammalia</taxon>
        <taxon>Eutheria</taxon>
        <taxon>Laurasiatheria</taxon>
        <taxon>Chiroptera</taxon>
        <taxon>Yangochiroptera</taxon>
        <taxon>Vespertilionidae</taxon>
        <taxon>Cnephaeus</taxon>
    </lineage>
</organism>
<feature type="region of interest" description="Disordered" evidence="1">
    <location>
        <begin position="96"/>
        <end position="230"/>
    </location>
</feature>
<feature type="region of interest" description="Disordered" evidence="1">
    <location>
        <begin position="285"/>
        <end position="305"/>
    </location>
</feature>
<dbReference type="PANTHER" id="PTHR48125:SF12">
    <property type="entry name" value="AT HOOK TRANSCRIPTION FACTOR FAMILY-RELATED"/>
    <property type="match status" value="1"/>
</dbReference>
<protein>
    <submittedName>
        <fullName evidence="2">Uncharacterized protein</fullName>
    </submittedName>
</protein>
<dbReference type="EMBL" id="JAULJE010000004">
    <property type="protein sequence ID" value="KAK1344222.1"/>
    <property type="molecule type" value="Genomic_DNA"/>
</dbReference>
<feature type="compositionally biased region" description="Low complexity" evidence="1">
    <location>
        <begin position="107"/>
        <end position="137"/>
    </location>
</feature>
<feature type="compositionally biased region" description="Basic and acidic residues" evidence="1">
    <location>
        <begin position="524"/>
        <end position="533"/>
    </location>
</feature>
<feature type="region of interest" description="Disordered" evidence="1">
    <location>
        <begin position="1"/>
        <end position="80"/>
    </location>
</feature>
<accession>A0AA40LUD2</accession>
<dbReference type="InterPro" id="IPR046348">
    <property type="entry name" value="SIS_dom_sf"/>
</dbReference>
<feature type="compositionally biased region" description="Low complexity" evidence="1">
    <location>
        <begin position="29"/>
        <end position="44"/>
    </location>
</feature>